<evidence type="ECO:0000313" key="1">
    <source>
        <dbReference type="EMBL" id="MBS4211613.1"/>
    </source>
</evidence>
<organism evidence="1 2">
    <name type="scientific">Neobacillus rhizophilus</name>
    <dbReference type="NCBI Taxonomy" id="2833579"/>
    <lineage>
        <taxon>Bacteria</taxon>
        <taxon>Bacillati</taxon>
        <taxon>Bacillota</taxon>
        <taxon>Bacilli</taxon>
        <taxon>Bacillales</taxon>
        <taxon>Bacillaceae</taxon>
        <taxon>Neobacillus</taxon>
    </lineage>
</organism>
<dbReference type="AlphaFoldDB" id="A0A942U2G3"/>
<proteinExistence type="predicted"/>
<gene>
    <name evidence="1" type="ORF">KHA99_03950</name>
</gene>
<dbReference type="EMBL" id="JAGYPF010000001">
    <property type="protein sequence ID" value="MBS4211613.1"/>
    <property type="molecule type" value="Genomic_DNA"/>
</dbReference>
<evidence type="ECO:0000313" key="2">
    <source>
        <dbReference type="Proteomes" id="UP000679749"/>
    </source>
</evidence>
<protein>
    <submittedName>
        <fullName evidence="1">Uncharacterized protein</fullName>
    </submittedName>
</protein>
<comment type="caution">
    <text evidence="1">The sequence shown here is derived from an EMBL/GenBank/DDBJ whole genome shotgun (WGS) entry which is preliminary data.</text>
</comment>
<dbReference type="RefSeq" id="WP_213116112.1">
    <property type="nucleotide sequence ID" value="NZ_JAGYPF010000001.1"/>
</dbReference>
<dbReference type="Proteomes" id="UP000679749">
    <property type="component" value="Unassembled WGS sequence"/>
</dbReference>
<keyword evidence="2" id="KW-1185">Reference proteome</keyword>
<accession>A0A942U2G3</accession>
<name>A0A942U2G3_9BACI</name>
<sequence length="70" mass="8251">MINYKYAGVFITGLRKDDFVLLLSTYDGDNLKPSGVMEFINQKEMMKFYARYQDLIIGEDKKFVFIKPEI</sequence>
<reference evidence="1" key="1">
    <citation type="submission" date="2021-05" db="EMBL/GenBank/DDBJ databases">
        <title>Novel Bacillus species.</title>
        <authorList>
            <person name="Liu G."/>
        </authorList>
    </citation>
    <scope>NUCLEOTIDE SEQUENCE</scope>
    <source>
        <strain evidence="1">FJAT-49825</strain>
    </source>
</reference>